<dbReference type="UniPathway" id="UPA00219"/>
<evidence type="ECO:0000256" key="16">
    <source>
        <dbReference type="ARBA" id="ARBA00023316"/>
    </source>
</evidence>
<evidence type="ECO:0000256" key="19">
    <source>
        <dbReference type="PIRSR" id="PIRSR039102-1"/>
    </source>
</evidence>
<dbReference type="GO" id="GO:0071555">
    <property type="term" value="P:cell wall organization"/>
    <property type="evidence" value="ECO:0007669"/>
    <property type="project" value="UniProtKB-KW"/>
</dbReference>
<dbReference type="GO" id="GO:0046872">
    <property type="term" value="F:metal ion binding"/>
    <property type="evidence" value="ECO:0007669"/>
    <property type="project" value="UniProtKB-KW"/>
</dbReference>
<evidence type="ECO:0000256" key="3">
    <source>
        <dbReference type="ARBA" id="ARBA00004496"/>
    </source>
</evidence>
<evidence type="ECO:0000256" key="13">
    <source>
        <dbReference type="ARBA" id="ARBA00022960"/>
    </source>
</evidence>
<keyword evidence="14 18" id="KW-0573">Peptidoglycan synthesis</keyword>
<comment type="cofactor">
    <cofactor evidence="20">
        <name>Mg(2+)</name>
        <dbReference type="ChEBI" id="CHEBI:18420"/>
    </cofactor>
    <cofactor evidence="20">
        <name>Mn(2+)</name>
        <dbReference type="ChEBI" id="CHEBI:29035"/>
    </cofactor>
    <text evidence="20">Binds 2 magnesium or manganese ions per subunit.</text>
</comment>
<comment type="function">
    <text evidence="2 18">Cell wall formation.</text>
</comment>
<dbReference type="Pfam" id="PF07478">
    <property type="entry name" value="Dala_Dala_lig_C"/>
    <property type="match status" value="1"/>
</dbReference>
<evidence type="ECO:0000256" key="1">
    <source>
        <dbReference type="ARBA" id="ARBA00001936"/>
    </source>
</evidence>
<accession>A0A1Y0D157</accession>
<keyword evidence="9 20" id="KW-0479">Metal-binding</keyword>
<comment type="pathway">
    <text evidence="4 18">Cell wall biogenesis; peptidoglycan biosynthesis.</text>
</comment>
<keyword evidence="15 20" id="KW-0464">Manganese</keyword>
<dbReference type="InterPro" id="IPR011761">
    <property type="entry name" value="ATP-grasp"/>
</dbReference>
<dbReference type="Gene3D" id="3.30.470.20">
    <property type="entry name" value="ATP-grasp fold, B domain"/>
    <property type="match status" value="1"/>
</dbReference>
<evidence type="ECO:0000259" key="22">
    <source>
        <dbReference type="PROSITE" id="PS50975"/>
    </source>
</evidence>
<name>A0A1Y0D157_9GAMM</name>
<evidence type="ECO:0000256" key="9">
    <source>
        <dbReference type="ARBA" id="ARBA00022723"/>
    </source>
</evidence>
<dbReference type="EC" id="6.3.2.4" evidence="6 18"/>
<evidence type="ECO:0000256" key="21">
    <source>
        <dbReference type="PROSITE-ProRule" id="PRU00409"/>
    </source>
</evidence>
<feature type="binding site" evidence="20">
    <location>
        <position position="269"/>
    </location>
    <ligand>
        <name>Mg(2+)</name>
        <dbReference type="ChEBI" id="CHEBI:18420"/>
        <label>1</label>
    </ligand>
</feature>
<keyword evidence="7 18" id="KW-0963">Cytoplasm</keyword>
<dbReference type="PIRSF" id="PIRSF039102">
    <property type="entry name" value="Ddl/VanB"/>
    <property type="match status" value="1"/>
</dbReference>
<evidence type="ECO:0000256" key="15">
    <source>
        <dbReference type="ARBA" id="ARBA00023211"/>
    </source>
</evidence>
<feature type="active site" evidence="19">
    <location>
        <position position="149"/>
    </location>
</feature>
<dbReference type="PROSITE" id="PS50975">
    <property type="entry name" value="ATP_GRASP"/>
    <property type="match status" value="1"/>
</dbReference>
<keyword evidence="24" id="KW-1185">Reference proteome</keyword>
<dbReference type="Gene3D" id="3.30.1490.20">
    <property type="entry name" value="ATP-grasp fold, A domain"/>
    <property type="match status" value="1"/>
</dbReference>
<proteinExistence type="inferred from homology"/>
<reference evidence="24" key="1">
    <citation type="submission" date="2017-05" db="EMBL/GenBank/DDBJ databases">
        <authorList>
            <person name="Sung H."/>
        </authorList>
    </citation>
    <scope>NUCLEOTIDE SEQUENCE [LARGE SCALE GENOMIC DNA]</scope>
    <source>
        <strain evidence="24">AMac2203</strain>
    </source>
</reference>
<keyword evidence="8 18" id="KW-0436">Ligase</keyword>
<evidence type="ECO:0000256" key="8">
    <source>
        <dbReference type="ARBA" id="ARBA00022598"/>
    </source>
</evidence>
<evidence type="ECO:0000256" key="20">
    <source>
        <dbReference type="PIRSR" id="PIRSR039102-3"/>
    </source>
</evidence>
<keyword evidence="10 21" id="KW-0547">Nucleotide-binding</keyword>
<dbReference type="SUPFAM" id="SSF56059">
    <property type="entry name" value="Glutathione synthetase ATP-binding domain-like"/>
    <property type="match status" value="1"/>
</dbReference>
<dbReference type="NCBIfam" id="TIGR01205">
    <property type="entry name" value="D_ala_D_alaTIGR"/>
    <property type="match status" value="1"/>
</dbReference>
<dbReference type="PANTHER" id="PTHR23132">
    <property type="entry name" value="D-ALANINE--D-ALANINE LIGASE"/>
    <property type="match status" value="1"/>
</dbReference>
<dbReference type="InterPro" id="IPR000291">
    <property type="entry name" value="D-Ala_lig_Van_CS"/>
</dbReference>
<evidence type="ECO:0000256" key="18">
    <source>
        <dbReference type="HAMAP-Rule" id="MF_00047"/>
    </source>
</evidence>
<dbReference type="EMBL" id="CP021376">
    <property type="protein sequence ID" value="ART80845.1"/>
    <property type="molecule type" value="Genomic_DNA"/>
</dbReference>
<dbReference type="OrthoDB" id="9813261at2"/>
<sequence>MTSFGKVAVLFGGHAAEREVSLRSGAAVLKGLRNAGVDAHGIDTKDYALAELKTEGFERAFIVVHGRGGEDGALQGALEYLGLPYTGSRVLGSALAMDKIRTKQVWKTLDLPTAEFSVVHRGQFKAEDASALLAKFAGPIFVKPANEGSSIGMTKAVDAPTLIAAIEEAFKFDAQVLLERFIDGEEYTVSILGEQALPAIRLRTTHDFYDYSAKYQSGDTEYLCPCGLSETEEKALGELCVAAFKAVDASGWGRVDVMRDSQGNWCLLEVNTVPGMTETSLVPKAAKVAGLSFEQLVVAVLEQAY</sequence>
<evidence type="ECO:0000256" key="2">
    <source>
        <dbReference type="ARBA" id="ARBA00003921"/>
    </source>
</evidence>
<evidence type="ECO:0000256" key="17">
    <source>
        <dbReference type="ARBA" id="ARBA00047614"/>
    </source>
</evidence>
<feature type="binding site" evidence="20">
    <location>
        <position position="269"/>
    </location>
    <ligand>
        <name>Mg(2+)</name>
        <dbReference type="ChEBI" id="CHEBI:18420"/>
        <label>2</label>
    </ligand>
</feature>
<dbReference type="FunFam" id="3.40.50.20:FF:000013">
    <property type="entry name" value="D-alanine--D-alanine ligase"/>
    <property type="match status" value="1"/>
</dbReference>
<protein>
    <recommendedName>
        <fullName evidence="6 18">D-alanine--D-alanine ligase</fullName>
        <ecNumber evidence="6 18">6.3.2.4</ecNumber>
    </recommendedName>
    <alternativeName>
        <fullName evidence="18">D-Ala-D-Ala ligase</fullName>
    </alternativeName>
    <alternativeName>
        <fullName evidence="18">D-alanylalanine synthetase</fullName>
    </alternativeName>
</protein>
<comment type="subcellular location">
    <subcellularLocation>
        <location evidence="3 18">Cytoplasm</location>
    </subcellularLocation>
</comment>
<dbReference type="InterPro" id="IPR011095">
    <property type="entry name" value="Dala_Dala_lig_C"/>
</dbReference>
<evidence type="ECO:0000256" key="14">
    <source>
        <dbReference type="ARBA" id="ARBA00022984"/>
    </source>
</evidence>
<keyword evidence="11 21" id="KW-0067">ATP-binding</keyword>
<evidence type="ECO:0000256" key="10">
    <source>
        <dbReference type="ARBA" id="ARBA00022741"/>
    </source>
</evidence>
<dbReference type="GO" id="GO:0008716">
    <property type="term" value="F:D-alanine-D-alanine ligase activity"/>
    <property type="evidence" value="ECO:0007669"/>
    <property type="project" value="UniProtKB-UniRule"/>
</dbReference>
<feature type="binding site" evidence="20">
    <location>
        <position position="271"/>
    </location>
    <ligand>
        <name>Mg(2+)</name>
        <dbReference type="ChEBI" id="CHEBI:18420"/>
        <label>2</label>
    </ligand>
</feature>
<keyword evidence="16 18" id="KW-0961">Cell wall biogenesis/degradation</keyword>
<dbReference type="GO" id="GO:0008360">
    <property type="term" value="P:regulation of cell shape"/>
    <property type="evidence" value="ECO:0007669"/>
    <property type="project" value="UniProtKB-KW"/>
</dbReference>
<dbReference type="FunFam" id="3.30.470.20:FF:000008">
    <property type="entry name" value="D-alanine--D-alanine ligase"/>
    <property type="match status" value="1"/>
</dbReference>
<dbReference type="Gene3D" id="3.40.50.20">
    <property type="match status" value="1"/>
</dbReference>
<gene>
    <name evidence="18" type="primary">ddl</name>
    <name evidence="23" type="ORF">CBP12_12330</name>
</gene>
<dbReference type="PANTHER" id="PTHR23132:SF23">
    <property type="entry name" value="D-ALANINE--D-ALANINE LIGASE B"/>
    <property type="match status" value="1"/>
</dbReference>
<dbReference type="PROSITE" id="PS00844">
    <property type="entry name" value="DALA_DALA_LIGASE_2"/>
    <property type="match status" value="1"/>
</dbReference>
<feature type="active site" evidence="19">
    <location>
        <position position="280"/>
    </location>
</feature>
<feature type="binding site" evidence="20">
    <location>
        <position position="256"/>
    </location>
    <ligand>
        <name>Mg(2+)</name>
        <dbReference type="ChEBI" id="CHEBI:18420"/>
        <label>1</label>
    </ligand>
</feature>
<dbReference type="InterPro" id="IPR013815">
    <property type="entry name" value="ATP_grasp_subdomain_1"/>
</dbReference>
<dbReference type="GO" id="GO:0005524">
    <property type="term" value="F:ATP binding"/>
    <property type="evidence" value="ECO:0007669"/>
    <property type="project" value="UniProtKB-UniRule"/>
</dbReference>
<comment type="cofactor">
    <cofactor evidence="1">
        <name>Mn(2+)</name>
        <dbReference type="ChEBI" id="CHEBI:29035"/>
    </cofactor>
</comment>
<dbReference type="InterPro" id="IPR005905">
    <property type="entry name" value="D_ala_D_ala"/>
</dbReference>
<dbReference type="KEGG" id="ocm:CBP12_12330"/>
<evidence type="ECO:0000256" key="5">
    <source>
        <dbReference type="ARBA" id="ARBA00010871"/>
    </source>
</evidence>
<keyword evidence="12 20" id="KW-0460">Magnesium</keyword>
<dbReference type="InterPro" id="IPR016185">
    <property type="entry name" value="PreATP-grasp_dom_sf"/>
</dbReference>
<keyword evidence="13 18" id="KW-0133">Cell shape</keyword>
<evidence type="ECO:0000313" key="24">
    <source>
        <dbReference type="Proteomes" id="UP000243793"/>
    </source>
</evidence>
<dbReference type="PROSITE" id="PS00843">
    <property type="entry name" value="DALA_DALA_LIGASE_1"/>
    <property type="match status" value="1"/>
</dbReference>
<dbReference type="InterPro" id="IPR011127">
    <property type="entry name" value="Dala_Dala_lig_N"/>
</dbReference>
<evidence type="ECO:0000256" key="6">
    <source>
        <dbReference type="ARBA" id="ARBA00012216"/>
    </source>
</evidence>
<dbReference type="Pfam" id="PF01820">
    <property type="entry name" value="Dala_Dala_lig_N"/>
    <property type="match status" value="1"/>
</dbReference>
<evidence type="ECO:0000256" key="11">
    <source>
        <dbReference type="ARBA" id="ARBA00022840"/>
    </source>
</evidence>
<organism evidence="23 24">
    <name type="scientific">Oceanisphaera avium</name>
    <dbReference type="NCBI Taxonomy" id="1903694"/>
    <lineage>
        <taxon>Bacteria</taxon>
        <taxon>Pseudomonadati</taxon>
        <taxon>Pseudomonadota</taxon>
        <taxon>Gammaproteobacteria</taxon>
        <taxon>Aeromonadales</taxon>
        <taxon>Aeromonadaceae</taxon>
        <taxon>Oceanisphaera</taxon>
    </lineage>
</organism>
<comment type="similarity">
    <text evidence="5 18">Belongs to the D-alanine--D-alanine ligase family.</text>
</comment>
<dbReference type="HAMAP" id="MF_00047">
    <property type="entry name" value="Dala_Dala_lig"/>
    <property type="match status" value="1"/>
</dbReference>
<evidence type="ECO:0000256" key="7">
    <source>
        <dbReference type="ARBA" id="ARBA00022490"/>
    </source>
</evidence>
<comment type="catalytic activity">
    <reaction evidence="17 18">
        <text>2 D-alanine + ATP = D-alanyl-D-alanine + ADP + phosphate + H(+)</text>
        <dbReference type="Rhea" id="RHEA:11224"/>
        <dbReference type="ChEBI" id="CHEBI:15378"/>
        <dbReference type="ChEBI" id="CHEBI:30616"/>
        <dbReference type="ChEBI" id="CHEBI:43474"/>
        <dbReference type="ChEBI" id="CHEBI:57416"/>
        <dbReference type="ChEBI" id="CHEBI:57822"/>
        <dbReference type="ChEBI" id="CHEBI:456216"/>
        <dbReference type="EC" id="6.3.2.4"/>
    </reaction>
</comment>
<dbReference type="RefSeq" id="WP_086964841.1">
    <property type="nucleotide sequence ID" value="NZ_CP021376.1"/>
</dbReference>
<feature type="domain" description="ATP-grasp" evidence="22">
    <location>
        <begin position="103"/>
        <end position="302"/>
    </location>
</feature>
<dbReference type="GO" id="GO:0005829">
    <property type="term" value="C:cytosol"/>
    <property type="evidence" value="ECO:0007669"/>
    <property type="project" value="TreeGrafter"/>
</dbReference>
<dbReference type="AlphaFoldDB" id="A0A1Y0D157"/>
<dbReference type="GO" id="GO:0009252">
    <property type="term" value="P:peptidoglycan biosynthetic process"/>
    <property type="evidence" value="ECO:0007669"/>
    <property type="project" value="UniProtKB-UniRule"/>
</dbReference>
<dbReference type="Proteomes" id="UP000243793">
    <property type="component" value="Chromosome"/>
</dbReference>
<feature type="active site" evidence="19">
    <location>
        <position position="17"/>
    </location>
</feature>
<evidence type="ECO:0000256" key="4">
    <source>
        <dbReference type="ARBA" id="ARBA00004752"/>
    </source>
</evidence>
<evidence type="ECO:0000313" key="23">
    <source>
        <dbReference type="EMBL" id="ART80845.1"/>
    </source>
</evidence>
<dbReference type="NCBIfam" id="NF002378">
    <property type="entry name" value="PRK01372.1"/>
    <property type="match status" value="1"/>
</dbReference>
<dbReference type="SUPFAM" id="SSF52440">
    <property type="entry name" value="PreATP-grasp domain"/>
    <property type="match status" value="1"/>
</dbReference>
<evidence type="ECO:0000256" key="12">
    <source>
        <dbReference type="ARBA" id="ARBA00022842"/>
    </source>
</evidence>